<evidence type="ECO:0000313" key="6">
    <source>
        <dbReference type="EMBL" id="GAA2482190.1"/>
    </source>
</evidence>
<proteinExistence type="predicted"/>
<keyword evidence="3" id="KW-0805">Transcription regulation</keyword>
<sequence length="246" mass="26515">MAPQVDAARGLPSPADTGTAAGDQLARLLSEFARRAQAETDTGLMLDEIVRAAVALIPGVDEASISVTTGRRDVSSQHPSGRLPERVDAVQTETGQGPCLDAAYEHETVRVPDMASEERWPKFAARASALGAASMLSIQLWVENDNLGALNLYSYTPDSFTDESEHVGLLFASHAAVAFAGADKVHHLNIALARRDLIGQAKGILMERFTITADQAFNVLVRVSRDQNRKLFDVAEDLAQTGHLRQ</sequence>
<dbReference type="InterPro" id="IPR036388">
    <property type="entry name" value="WH-like_DNA-bd_sf"/>
</dbReference>
<evidence type="ECO:0000256" key="1">
    <source>
        <dbReference type="ARBA" id="ARBA00022679"/>
    </source>
</evidence>
<dbReference type="InterPro" id="IPR011006">
    <property type="entry name" value="CheY-like_superfamily"/>
</dbReference>
<dbReference type="SUPFAM" id="SSF55781">
    <property type="entry name" value="GAF domain-like"/>
    <property type="match status" value="1"/>
</dbReference>
<evidence type="ECO:0000259" key="5">
    <source>
        <dbReference type="PROSITE" id="PS50921"/>
    </source>
</evidence>
<dbReference type="InterPro" id="IPR003018">
    <property type="entry name" value="GAF"/>
</dbReference>
<evidence type="ECO:0000313" key="7">
    <source>
        <dbReference type="Proteomes" id="UP001500730"/>
    </source>
</evidence>
<dbReference type="Gene3D" id="1.10.10.10">
    <property type="entry name" value="Winged helix-like DNA-binding domain superfamily/Winged helix DNA-binding domain"/>
    <property type="match status" value="1"/>
</dbReference>
<name>A0ABN3LDY1_9MICO</name>
<evidence type="ECO:0000256" key="3">
    <source>
        <dbReference type="ARBA" id="ARBA00023015"/>
    </source>
</evidence>
<dbReference type="Pfam" id="PF13185">
    <property type="entry name" value="GAF_2"/>
    <property type="match status" value="1"/>
</dbReference>
<dbReference type="SMART" id="SM01012">
    <property type="entry name" value="ANTAR"/>
    <property type="match status" value="1"/>
</dbReference>
<gene>
    <name evidence="6" type="ORF">GCM10009858_19940</name>
</gene>
<dbReference type="SUPFAM" id="SSF52172">
    <property type="entry name" value="CheY-like"/>
    <property type="match status" value="1"/>
</dbReference>
<evidence type="ECO:0000256" key="2">
    <source>
        <dbReference type="ARBA" id="ARBA00022777"/>
    </source>
</evidence>
<dbReference type="InterPro" id="IPR005561">
    <property type="entry name" value="ANTAR"/>
</dbReference>
<feature type="domain" description="ANTAR" evidence="5">
    <location>
        <begin position="178"/>
        <end position="239"/>
    </location>
</feature>
<keyword evidence="2" id="KW-0418">Kinase</keyword>
<accession>A0ABN3LDY1</accession>
<reference evidence="6 7" key="1">
    <citation type="journal article" date="2019" name="Int. J. Syst. Evol. Microbiol.">
        <title>The Global Catalogue of Microorganisms (GCM) 10K type strain sequencing project: providing services to taxonomists for standard genome sequencing and annotation.</title>
        <authorList>
            <consortium name="The Broad Institute Genomics Platform"/>
            <consortium name="The Broad Institute Genome Sequencing Center for Infectious Disease"/>
            <person name="Wu L."/>
            <person name="Ma J."/>
        </authorList>
    </citation>
    <scope>NUCLEOTIDE SEQUENCE [LARGE SCALE GENOMIC DNA]</scope>
    <source>
        <strain evidence="6 7">JCM 16259</strain>
    </source>
</reference>
<dbReference type="PROSITE" id="PS50921">
    <property type="entry name" value="ANTAR"/>
    <property type="match status" value="1"/>
</dbReference>
<organism evidence="6 7">
    <name type="scientific">Terrabacter carboxydivorans</name>
    <dbReference type="NCBI Taxonomy" id="619730"/>
    <lineage>
        <taxon>Bacteria</taxon>
        <taxon>Bacillati</taxon>
        <taxon>Actinomycetota</taxon>
        <taxon>Actinomycetes</taxon>
        <taxon>Micrococcales</taxon>
        <taxon>Intrasporangiaceae</taxon>
        <taxon>Terrabacter</taxon>
    </lineage>
</organism>
<dbReference type="PIRSF" id="PIRSF036625">
    <property type="entry name" value="GAF_ANTAR"/>
    <property type="match status" value="1"/>
</dbReference>
<comment type="caution">
    <text evidence="6">The sequence shown here is derived from an EMBL/GenBank/DDBJ whole genome shotgun (WGS) entry which is preliminary data.</text>
</comment>
<protein>
    <submittedName>
        <fullName evidence="6">GAF and ANTAR domain-containing protein</fullName>
    </submittedName>
</protein>
<evidence type="ECO:0000256" key="4">
    <source>
        <dbReference type="ARBA" id="ARBA00023163"/>
    </source>
</evidence>
<keyword evidence="7" id="KW-1185">Reference proteome</keyword>
<dbReference type="SMART" id="SM00065">
    <property type="entry name" value="GAF"/>
    <property type="match status" value="1"/>
</dbReference>
<dbReference type="Gene3D" id="3.30.450.40">
    <property type="match status" value="1"/>
</dbReference>
<dbReference type="EMBL" id="BAAARE010000008">
    <property type="protein sequence ID" value="GAA2482190.1"/>
    <property type="molecule type" value="Genomic_DNA"/>
</dbReference>
<dbReference type="Proteomes" id="UP001500730">
    <property type="component" value="Unassembled WGS sequence"/>
</dbReference>
<dbReference type="InterPro" id="IPR029016">
    <property type="entry name" value="GAF-like_dom_sf"/>
</dbReference>
<dbReference type="RefSeq" id="WP_344254741.1">
    <property type="nucleotide sequence ID" value="NZ_BAAARE010000008.1"/>
</dbReference>
<dbReference type="Pfam" id="PF03861">
    <property type="entry name" value="ANTAR"/>
    <property type="match status" value="1"/>
</dbReference>
<keyword evidence="1" id="KW-0808">Transferase</keyword>
<keyword evidence="4" id="KW-0804">Transcription</keyword>
<dbReference type="InterPro" id="IPR012074">
    <property type="entry name" value="GAF_ANTAR"/>
</dbReference>